<evidence type="ECO:0000256" key="3">
    <source>
        <dbReference type="ARBA" id="ARBA00022553"/>
    </source>
</evidence>
<name>A0ABR0ST41_9HYPO</name>
<evidence type="ECO:0000256" key="2">
    <source>
        <dbReference type="ARBA" id="ARBA00022450"/>
    </source>
</evidence>
<dbReference type="Gene3D" id="3.40.50.12780">
    <property type="entry name" value="N-terminal domain of ligase-like"/>
    <property type="match status" value="1"/>
</dbReference>
<dbReference type="InterPro" id="IPR042099">
    <property type="entry name" value="ANL_N_sf"/>
</dbReference>
<dbReference type="Proteomes" id="UP001338125">
    <property type="component" value="Unassembled WGS sequence"/>
</dbReference>
<keyword evidence="4" id="KW-0436">Ligase</keyword>
<protein>
    <submittedName>
        <fullName evidence="7">Acyl-CoA ligase sidI-like protein</fullName>
    </submittedName>
</protein>
<dbReference type="SUPFAM" id="SSF52777">
    <property type="entry name" value="CoA-dependent acyltransferases"/>
    <property type="match status" value="2"/>
</dbReference>
<dbReference type="EMBL" id="JAVFKD010000004">
    <property type="protein sequence ID" value="KAK5995319.1"/>
    <property type="molecule type" value="Genomic_DNA"/>
</dbReference>
<evidence type="ECO:0000256" key="5">
    <source>
        <dbReference type="SAM" id="MobiDB-lite"/>
    </source>
</evidence>
<feature type="region of interest" description="Disordered" evidence="5">
    <location>
        <begin position="1"/>
        <end position="20"/>
    </location>
</feature>
<feature type="domain" description="AMP-dependent synthetase/ligase" evidence="6">
    <location>
        <begin position="67"/>
        <end position="446"/>
    </location>
</feature>
<reference evidence="7 8" key="1">
    <citation type="submission" date="2024-01" db="EMBL/GenBank/DDBJ databases">
        <title>Complete genome of Cladobotryum mycophilum ATHUM6906.</title>
        <authorList>
            <person name="Christinaki A.C."/>
            <person name="Myridakis A.I."/>
            <person name="Kouvelis V.N."/>
        </authorList>
    </citation>
    <scope>NUCLEOTIDE SEQUENCE [LARGE SCALE GENOMIC DNA]</scope>
    <source>
        <strain evidence="7 8">ATHUM6906</strain>
    </source>
</reference>
<dbReference type="Gene3D" id="3.30.559.30">
    <property type="entry name" value="Nonribosomal peptide synthetase, condensation domain"/>
    <property type="match status" value="1"/>
</dbReference>
<organism evidence="7 8">
    <name type="scientific">Cladobotryum mycophilum</name>
    <dbReference type="NCBI Taxonomy" id="491253"/>
    <lineage>
        <taxon>Eukaryota</taxon>
        <taxon>Fungi</taxon>
        <taxon>Dikarya</taxon>
        <taxon>Ascomycota</taxon>
        <taxon>Pezizomycotina</taxon>
        <taxon>Sordariomycetes</taxon>
        <taxon>Hypocreomycetidae</taxon>
        <taxon>Hypocreales</taxon>
        <taxon>Hypocreaceae</taxon>
        <taxon>Cladobotryum</taxon>
    </lineage>
</organism>
<dbReference type="SUPFAM" id="SSF56801">
    <property type="entry name" value="Acetyl-CoA synthetase-like"/>
    <property type="match status" value="1"/>
</dbReference>
<gene>
    <name evidence="7" type="ORF">PT974_03722</name>
</gene>
<dbReference type="Gene3D" id="3.30.559.10">
    <property type="entry name" value="Chloramphenicol acetyltransferase-like domain"/>
    <property type="match status" value="1"/>
</dbReference>
<keyword evidence="3" id="KW-0597">Phosphoprotein</keyword>
<comment type="caution">
    <text evidence="7">The sequence shown here is derived from an EMBL/GenBank/DDBJ whole genome shotgun (WGS) entry which is preliminary data.</text>
</comment>
<comment type="similarity">
    <text evidence="1">Belongs to the ATP-dependent AMP-binding enzyme family.</text>
</comment>
<proteinExistence type="inferred from homology"/>
<feature type="compositionally biased region" description="Low complexity" evidence="5">
    <location>
        <begin position="1"/>
        <end position="10"/>
    </location>
</feature>
<dbReference type="Pfam" id="PF00501">
    <property type="entry name" value="AMP-binding"/>
    <property type="match status" value="1"/>
</dbReference>
<dbReference type="PANTHER" id="PTHR43201:SF5">
    <property type="entry name" value="MEDIUM-CHAIN ACYL-COA LIGASE ACSF2, MITOCHONDRIAL"/>
    <property type="match status" value="1"/>
</dbReference>
<keyword evidence="2" id="KW-0596">Phosphopantetheine</keyword>
<sequence>MTQIIPIQTETETETEQVSNSPLALSEVHGKEISNLDQSLWDIFSATVSAHPDREALVSVWQPAAPNQSVATPDPTARSESSECLRWTYRNLQARAEQLASFLEGQGCGPGMHLAAILWNCAEWGLLFWAAAKIGMTFVPIDPRATDDIPFMLESTRPRVLVVQDADTAAAVQSQVDSLGGCTLRLHCSGEATTDGWMSLSRLLASDSFPQMKLISGAAGAGGPSRANGSDGNTPALIIFTSGTMGKPKACPHTNRNLAAQTSQYDANADREKIDRWLVHTPVFHIFAVNNAVRAWRLGDAVVFAAKSFSVDATAKALVHERCTIMSATPTLVKALLSHSEISSPQGLNLSLVTIAGTMIGPEDIRLCREGLGARDAIQAYGLSEGAPLISWSRGDSMLVDGWHAGVGKVLPGISLRICRPGTTEVLPRAETGELHVSGPPVISGYMGGVDDESFYTEGSVNWFKTGDRAIIDEKGVVHIMGRYKDLIIRGGENINPLTIETALNEFPGAQVVGVSDDIAGQVPVAIIKVLPEDISKKQLAERARQLGSHYALDGVYTLEELGLDTLPTTSLGKPKKTVLAGLVIKLRSTNNNQPAAPERQTEAQRQLQIEEKLLDIWDQITGVRPDRTDSVLYLADSITLLRYCDAILRSCGRQIYLQDIQRGATVEELAKLLAARDSGHHNSGDVIGFSGPSLGRRDFNASSQAWGNDSDKDLLEVAQERANTLGLPDGNIEHVIPIRHSLHRTILGERPQSYHVRIIFRVKDTPEAQILQGLSKALDSRPMLRTLLFHTSQDRAYHAVIPASEALLRELIWRVDVDTEEDAKKLYEGTSTRLHPGELMFKAVIISVKQTGHCMLVMTYNHSVIDALTLLPWHRDLDQLIHDPSATLPSQTPYQLFADLFSQYQESAPAQKSVSFHVKRLRGISRCKKALWPKQRAPGMMIADDQGSPYAAERQLSREKLWNNEWEARASEFRFPRRSRVVQVATLPKLQEAHGVEPSMFFKCALTLFNVLQTRSQVALFNSWEGGRSWPFVPKWIEDSLPPAMSIDGPTFQWILNMVEVHDDEPLTAFFERMKLEQEQVHNHVHAPWEKVVHELREEGEVAVNASFRQSFVWDVSMGLAASKSFRKDFETLEPVSRFDWADSGFFWNAFMVDKANLFFIASWDTAQMGVDEVDDHCDSLADVLRKIADENNWNKTVGEIFSASR</sequence>
<evidence type="ECO:0000313" key="8">
    <source>
        <dbReference type="Proteomes" id="UP001338125"/>
    </source>
</evidence>
<keyword evidence="8" id="KW-1185">Reference proteome</keyword>
<accession>A0ABR0ST41</accession>
<dbReference type="PANTHER" id="PTHR43201">
    <property type="entry name" value="ACYL-COA SYNTHETASE"/>
    <property type="match status" value="1"/>
</dbReference>
<evidence type="ECO:0000259" key="6">
    <source>
        <dbReference type="Pfam" id="PF00501"/>
    </source>
</evidence>
<evidence type="ECO:0000313" key="7">
    <source>
        <dbReference type="EMBL" id="KAK5995319.1"/>
    </source>
</evidence>
<dbReference type="InterPro" id="IPR000873">
    <property type="entry name" value="AMP-dep_synth/lig_dom"/>
</dbReference>
<dbReference type="CDD" id="cd04433">
    <property type="entry name" value="AFD_class_I"/>
    <property type="match status" value="1"/>
</dbReference>
<dbReference type="InterPro" id="IPR023213">
    <property type="entry name" value="CAT-like_dom_sf"/>
</dbReference>
<evidence type="ECO:0000256" key="4">
    <source>
        <dbReference type="ARBA" id="ARBA00022598"/>
    </source>
</evidence>
<evidence type="ECO:0000256" key="1">
    <source>
        <dbReference type="ARBA" id="ARBA00006432"/>
    </source>
</evidence>
<dbReference type="Gene3D" id="3.30.300.30">
    <property type="match status" value="1"/>
</dbReference>
<dbReference type="InterPro" id="IPR045851">
    <property type="entry name" value="AMP-bd_C_sf"/>
</dbReference>